<dbReference type="CDD" id="cd15457">
    <property type="entry name" value="NADAR"/>
    <property type="match status" value="1"/>
</dbReference>
<keyword evidence="3" id="KW-1185">Reference proteome</keyword>
<dbReference type="NCBIfam" id="TIGR02464">
    <property type="entry name" value="ribofla_fusion"/>
    <property type="match status" value="1"/>
</dbReference>
<accession>A0A9E7N7P0</accession>
<evidence type="ECO:0000259" key="1">
    <source>
        <dbReference type="Pfam" id="PF08719"/>
    </source>
</evidence>
<dbReference type="SUPFAM" id="SSF143990">
    <property type="entry name" value="YbiA-like"/>
    <property type="match status" value="1"/>
</dbReference>
<gene>
    <name evidence="2" type="ORF">BAJUN_01460</name>
</gene>
<dbReference type="Proteomes" id="UP001057427">
    <property type="component" value="Segment"/>
</dbReference>
<dbReference type="EMBL" id="ON529858">
    <property type="protein sequence ID" value="UTC29776.1"/>
    <property type="molecule type" value="Genomic_DNA"/>
</dbReference>
<evidence type="ECO:0000313" key="3">
    <source>
        <dbReference type="Proteomes" id="UP001057427"/>
    </source>
</evidence>
<proteinExistence type="predicted"/>
<organism evidence="2 3">
    <name type="scientific">Brevundimonas phage vB_BgoS-Bajun</name>
    <dbReference type="NCBI Taxonomy" id="2948594"/>
    <lineage>
        <taxon>Viruses</taxon>
        <taxon>Duplodnaviria</taxon>
        <taxon>Heunggongvirae</taxon>
        <taxon>Uroviricota</taxon>
        <taxon>Caudoviricetes</taxon>
        <taxon>Dolichocephalovirinae</taxon>
    </lineage>
</organism>
<dbReference type="Gene3D" id="1.10.357.40">
    <property type="entry name" value="YbiA-like"/>
    <property type="match status" value="1"/>
</dbReference>
<dbReference type="InterPro" id="IPR012816">
    <property type="entry name" value="NADAR"/>
</dbReference>
<sequence>MTEPILEFRGKTRWLSNFHLVTVVHEGITYPSTEHAYQAAKTLDMSERQRIADLEKPGDAMRVGRALKSRTDWPDVKVRIMYEVNREKYRPGSELAAMLLATGDAHLEEGNHHGDRFWGTVYGKGRNELGKVLMRIRDELRALR</sequence>
<protein>
    <recommendedName>
        <fullName evidence="1">NADAR domain-containing protein</fullName>
    </recommendedName>
</protein>
<evidence type="ECO:0000313" key="2">
    <source>
        <dbReference type="EMBL" id="UTC29776.1"/>
    </source>
</evidence>
<dbReference type="InterPro" id="IPR037238">
    <property type="entry name" value="YbiA-like_sf"/>
</dbReference>
<name>A0A9E7N7P0_9CAUD</name>
<dbReference type="Pfam" id="PF08719">
    <property type="entry name" value="NADAR"/>
    <property type="match status" value="1"/>
</dbReference>
<feature type="domain" description="NADAR" evidence="1">
    <location>
        <begin position="12"/>
        <end position="141"/>
    </location>
</feature>
<reference evidence="2" key="1">
    <citation type="submission" date="2022-05" db="EMBL/GenBank/DDBJ databases">
        <authorList>
            <person name="Friedrich I."/>
            <person name="Poehlein A."/>
            <person name="Schneider D."/>
            <person name="Hertel R."/>
            <person name="Daniel R."/>
        </authorList>
    </citation>
    <scope>NUCLEOTIDE SEQUENCE</scope>
</reference>